<evidence type="ECO:0000313" key="2">
    <source>
        <dbReference type="Proteomes" id="UP000243686"/>
    </source>
</evidence>
<name>A0A1S8WTV3_OPIVI</name>
<dbReference type="EMBL" id="KV894693">
    <property type="protein sequence ID" value="OON17942.1"/>
    <property type="molecule type" value="Genomic_DNA"/>
</dbReference>
<reference evidence="1 2" key="1">
    <citation type="submission" date="2015-03" db="EMBL/GenBank/DDBJ databases">
        <title>Draft genome of the nematode, Opisthorchis viverrini.</title>
        <authorList>
            <person name="Mitreva M."/>
        </authorList>
    </citation>
    <scope>NUCLEOTIDE SEQUENCE [LARGE SCALE GENOMIC DNA]</scope>
    <source>
        <strain evidence="1">Khon Kaen</strain>
    </source>
</reference>
<keyword evidence="2" id="KW-1185">Reference proteome</keyword>
<accession>A0A1S8WTV3</accession>
<sequence length="142" mass="15945">MDKTAYVAQQISKCLKAIKDDGVIKITPTHPAVNSPYGATGQHRPKCSSSKPDNIVQLTNGINNMNNSENTFSLDIGPFFTHIKLSHQTVRNEHNGFVANTRAALCQCYRYADENLKHKPDQFRDNFKPLADELRLATENKD</sequence>
<dbReference type="Proteomes" id="UP000243686">
    <property type="component" value="Unassembled WGS sequence"/>
</dbReference>
<organism evidence="1 2">
    <name type="scientific">Opisthorchis viverrini</name>
    <name type="common">Southeast Asian liver fluke</name>
    <dbReference type="NCBI Taxonomy" id="6198"/>
    <lineage>
        <taxon>Eukaryota</taxon>
        <taxon>Metazoa</taxon>
        <taxon>Spiralia</taxon>
        <taxon>Lophotrochozoa</taxon>
        <taxon>Platyhelminthes</taxon>
        <taxon>Trematoda</taxon>
        <taxon>Digenea</taxon>
        <taxon>Opisthorchiida</taxon>
        <taxon>Opisthorchiata</taxon>
        <taxon>Opisthorchiidae</taxon>
        <taxon>Opisthorchis</taxon>
    </lineage>
</organism>
<dbReference type="AlphaFoldDB" id="A0A1S8WTV3"/>
<gene>
    <name evidence="1" type="ORF">X801_06214</name>
</gene>
<proteinExistence type="predicted"/>
<protein>
    <submittedName>
        <fullName evidence="1">Uncharacterized protein</fullName>
    </submittedName>
</protein>
<evidence type="ECO:0000313" key="1">
    <source>
        <dbReference type="EMBL" id="OON17942.1"/>
    </source>
</evidence>